<name>A0A183T0Y0_SCHSO</name>
<reference evidence="4" key="1">
    <citation type="submission" date="2016-06" db="UniProtKB">
        <authorList>
            <consortium name="WormBaseParasite"/>
        </authorList>
    </citation>
    <scope>IDENTIFICATION</scope>
</reference>
<dbReference type="PANTHER" id="PTHR22775:SF3">
    <property type="entry name" value="SORTING NEXIN-13"/>
    <property type="match status" value="1"/>
</dbReference>
<dbReference type="Pfam" id="PF02194">
    <property type="entry name" value="PXA"/>
    <property type="match status" value="1"/>
</dbReference>
<feature type="domain" description="PXA" evidence="1">
    <location>
        <begin position="58"/>
        <end position="218"/>
    </location>
</feature>
<dbReference type="PANTHER" id="PTHR22775">
    <property type="entry name" value="SORTING NEXIN"/>
    <property type="match status" value="1"/>
</dbReference>
<sequence length="313" mass="35837">MNLKHLLLLALLTSCLYYGIRPIIYVSLALLSFAAGYDIDENVVKTHLKRVTYSVSGCNELDIVIDQVLSLHHDYVKSWYGPTLFYSFLSCRFQAINWIPFLIDGVPNTVIDHLRIYRKALERLHASRQAGHGHYRVFFDIEAEKEEHFCREGICTRPEDELIILYATMPSDDFVVPAYRLLLRDVIVNGILLPAVNVLADPDFVNRTIINLVPCTSPYFVHSLRMSRNAPELEAVLDSIVKFSDRLRGHDSGGEDGVFLNLFLVCSLKPDGSITNFPYQYRLVHQVARRLLVPRPTLDCENIRSLCFVSQYE</sequence>
<evidence type="ECO:0000313" key="4">
    <source>
        <dbReference type="WBParaSite" id="SSLN_0001051501-mRNA-1"/>
    </source>
</evidence>
<gene>
    <name evidence="2" type="ORF">SSLN_LOCUS10128</name>
</gene>
<organism evidence="4">
    <name type="scientific">Schistocephalus solidus</name>
    <name type="common">Tapeworm</name>
    <dbReference type="NCBI Taxonomy" id="70667"/>
    <lineage>
        <taxon>Eukaryota</taxon>
        <taxon>Metazoa</taxon>
        <taxon>Spiralia</taxon>
        <taxon>Lophotrochozoa</taxon>
        <taxon>Platyhelminthes</taxon>
        <taxon>Cestoda</taxon>
        <taxon>Eucestoda</taxon>
        <taxon>Diphyllobothriidea</taxon>
        <taxon>Diphyllobothriidae</taxon>
        <taxon>Schistocephalus</taxon>
    </lineage>
</organism>
<dbReference type="PROSITE" id="PS51257">
    <property type="entry name" value="PROKAR_LIPOPROTEIN"/>
    <property type="match status" value="1"/>
</dbReference>
<dbReference type="PROSITE" id="PS51207">
    <property type="entry name" value="PXA"/>
    <property type="match status" value="1"/>
</dbReference>
<proteinExistence type="predicted"/>
<dbReference type="OrthoDB" id="5772781at2759"/>
<protein>
    <submittedName>
        <fullName evidence="4">PXA domain-containing protein</fullName>
    </submittedName>
</protein>
<dbReference type="GO" id="GO:0005769">
    <property type="term" value="C:early endosome"/>
    <property type="evidence" value="ECO:0007669"/>
    <property type="project" value="TreeGrafter"/>
</dbReference>
<dbReference type="STRING" id="70667.A0A183T0Y0"/>
<dbReference type="AlphaFoldDB" id="A0A183T0Y0"/>
<evidence type="ECO:0000313" key="2">
    <source>
        <dbReference type="EMBL" id="VDL96513.1"/>
    </source>
</evidence>
<evidence type="ECO:0000259" key="1">
    <source>
        <dbReference type="PROSITE" id="PS51207"/>
    </source>
</evidence>
<dbReference type="Proteomes" id="UP000275846">
    <property type="component" value="Unassembled WGS sequence"/>
</dbReference>
<dbReference type="InterPro" id="IPR003114">
    <property type="entry name" value="Phox_assoc"/>
</dbReference>
<evidence type="ECO:0000313" key="3">
    <source>
        <dbReference type="Proteomes" id="UP000275846"/>
    </source>
</evidence>
<dbReference type="GO" id="GO:0035091">
    <property type="term" value="F:phosphatidylinositol binding"/>
    <property type="evidence" value="ECO:0007669"/>
    <property type="project" value="TreeGrafter"/>
</dbReference>
<dbReference type="WBParaSite" id="SSLN_0001051501-mRNA-1">
    <property type="protein sequence ID" value="SSLN_0001051501-mRNA-1"/>
    <property type="gene ID" value="SSLN_0001051501"/>
</dbReference>
<keyword evidence="3" id="KW-1185">Reference proteome</keyword>
<dbReference type="EMBL" id="UYSU01035666">
    <property type="protein sequence ID" value="VDL96513.1"/>
    <property type="molecule type" value="Genomic_DNA"/>
</dbReference>
<reference evidence="2 3" key="2">
    <citation type="submission" date="2018-11" db="EMBL/GenBank/DDBJ databases">
        <authorList>
            <consortium name="Pathogen Informatics"/>
        </authorList>
    </citation>
    <scope>NUCLEOTIDE SEQUENCE [LARGE SCALE GENOMIC DNA]</scope>
    <source>
        <strain evidence="2 3">NST_G2</strain>
    </source>
</reference>
<accession>A0A183T0Y0</accession>
<dbReference type="SMART" id="SM00313">
    <property type="entry name" value="PXA"/>
    <property type="match status" value="1"/>
</dbReference>